<comment type="caution">
    <text evidence="2">The sequence shown here is derived from an EMBL/GenBank/DDBJ whole genome shotgun (WGS) entry which is preliminary data.</text>
</comment>
<gene>
    <name evidence="2" type="ORF">HKX05_12845</name>
</gene>
<keyword evidence="3" id="KW-1185">Reference proteome</keyword>
<evidence type="ECO:0000313" key="2">
    <source>
        <dbReference type="EMBL" id="NNG54242.1"/>
    </source>
</evidence>
<dbReference type="EMBL" id="JABEOV010000015">
    <property type="protein sequence ID" value="NNG54242.1"/>
    <property type="molecule type" value="Genomic_DNA"/>
</dbReference>
<dbReference type="Proteomes" id="UP000557656">
    <property type="component" value="Unassembled WGS sequence"/>
</dbReference>
<protein>
    <submittedName>
        <fullName evidence="2">Uncharacterized protein</fullName>
    </submittedName>
</protein>
<evidence type="ECO:0000313" key="3">
    <source>
        <dbReference type="Proteomes" id="UP000557656"/>
    </source>
</evidence>
<sequence length="143" mass="15933">MKFNDCAIPAGGAEPWDRPTRLERLGDFAGPLHPAVADLASGDAPASHPQHDLPVKAGCSSLRVPELASDRFEQSGWRQVQYVDGVDPADLVIEQKIGMRHRLESKARITKAPAIRKTDTREKRSFANFERERLQAVAQRHRS</sequence>
<organism evidence="2 3">
    <name type="scientific">Sphingomonas sanguinis</name>
    <dbReference type="NCBI Taxonomy" id="33051"/>
    <lineage>
        <taxon>Bacteria</taxon>
        <taxon>Pseudomonadati</taxon>
        <taxon>Pseudomonadota</taxon>
        <taxon>Alphaproteobacteria</taxon>
        <taxon>Sphingomonadales</taxon>
        <taxon>Sphingomonadaceae</taxon>
        <taxon>Sphingomonas</taxon>
    </lineage>
</organism>
<reference evidence="2 3" key="1">
    <citation type="submission" date="2020-05" db="EMBL/GenBank/DDBJ databases">
        <title>Draft Genome Sequences of Sphingomonas sp. Isolated from the International Space Station.</title>
        <authorList>
            <person name="Bijlani S."/>
            <person name="Singh N.K."/>
            <person name="Mason C.E."/>
            <person name="Wang C.C."/>
            <person name="Venkateswaran K."/>
        </authorList>
    </citation>
    <scope>NUCLEOTIDE SEQUENCE [LARGE SCALE GENOMIC DNA]</scope>
    <source>
        <strain evidence="2 3">IIF7SW-B5</strain>
    </source>
</reference>
<name>A0ABX1UNB7_9SPHN</name>
<accession>A0ABX1UNB7</accession>
<proteinExistence type="predicted"/>
<feature type="region of interest" description="Disordered" evidence="1">
    <location>
        <begin position="36"/>
        <end position="56"/>
    </location>
</feature>
<evidence type="ECO:0000256" key="1">
    <source>
        <dbReference type="SAM" id="MobiDB-lite"/>
    </source>
</evidence>